<dbReference type="EMBL" id="JACXVP010000001">
    <property type="protein sequence ID" value="KAG5632100.1"/>
    <property type="molecule type" value="Genomic_DNA"/>
</dbReference>
<organism evidence="1 2">
    <name type="scientific">Solanum commersonii</name>
    <name type="common">Commerson's wild potato</name>
    <name type="synonym">Commerson's nightshade</name>
    <dbReference type="NCBI Taxonomy" id="4109"/>
    <lineage>
        <taxon>Eukaryota</taxon>
        <taxon>Viridiplantae</taxon>
        <taxon>Streptophyta</taxon>
        <taxon>Embryophyta</taxon>
        <taxon>Tracheophyta</taxon>
        <taxon>Spermatophyta</taxon>
        <taxon>Magnoliopsida</taxon>
        <taxon>eudicotyledons</taxon>
        <taxon>Gunneridae</taxon>
        <taxon>Pentapetalae</taxon>
        <taxon>asterids</taxon>
        <taxon>lamiids</taxon>
        <taxon>Solanales</taxon>
        <taxon>Solanaceae</taxon>
        <taxon>Solanoideae</taxon>
        <taxon>Solaneae</taxon>
        <taxon>Solanum</taxon>
    </lineage>
</organism>
<accession>A0A9J6B687</accession>
<dbReference type="Proteomes" id="UP000824120">
    <property type="component" value="Chromosome 1"/>
</dbReference>
<evidence type="ECO:0000313" key="2">
    <source>
        <dbReference type="Proteomes" id="UP000824120"/>
    </source>
</evidence>
<name>A0A9J6B687_SOLCO</name>
<keyword evidence="2" id="KW-1185">Reference proteome</keyword>
<reference evidence="1 2" key="1">
    <citation type="submission" date="2020-09" db="EMBL/GenBank/DDBJ databases">
        <title>De no assembly of potato wild relative species, Solanum commersonii.</title>
        <authorList>
            <person name="Cho K."/>
        </authorList>
    </citation>
    <scope>NUCLEOTIDE SEQUENCE [LARGE SCALE GENOMIC DNA]</scope>
    <source>
        <strain evidence="1">LZ3.2</strain>
        <tissue evidence="1">Leaf</tissue>
    </source>
</reference>
<gene>
    <name evidence="1" type="ORF">H5410_003817</name>
</gene>
<sequence>MQRVLIKEKGFLECDRNMDYNGGKLSLEQLTPNQMGSSRTPTCRMKNNLLLSPLTLYNSQQLFIVFKNLCCRRSFGVVNLDCRSTRRYSLCTASQNCSATRRLLLFTTNLIISFRAQHTATKGKDQTFWRFAKWVRRFSDLNFFVLTPAFVPFC</sequence>
<evidence type="ECO:0000313" key="1">
    <source>
        <dbReference type="EMBL" id="KAG5632100.1"/>
    </source>
</evidence>
<comment type="caution">
    <text evidence="1">The sequence shown here is derived from an EMBL/GenBank/DDBJ whole genome shotgun (WGS) entry which is preliminary data.</text>
</comment>
<protein>
    <submittedName>
        <fullName evidence="1">Uncharacterized protein</fullName>
    </submittedName>
</protein>
<dbReference type="AlphaFoldDB" id="A0A9J6B687"/>
<proteinExistence type="predicted"/>